<accession>X1F2U5</accession>
<dbReference type="GO" id="GO:0016020">
    <property type="term" value="C:membrane"/>
    <property type="evidence" value="ECO:0007669"/>
    <property type="project" value="InterPro"/>
</dbReference>
<feature type="transmembrane region" description="Helical" evidence="1">
    <location>
        <begin position="7"/>
        <end position="27"/>
    </location>
</feature>
<gene>
    <name evidence="3" type="ORF">S01H4_56620</name>
</gene>
<protein>
    <recommendedName>
        <fullName evidence="2">EamA domain-containing protein</fullName>
    </recommendedName>
</protein>
<reference evidence="3" key="1">
    <citation type="journal article" date="2014" name="Front. Microbiol.">
        <title>High frequency of phylogenetically diverse reductive dehalogenase-homologous genes in deep subseafloor sedimentary metagenomes.</title>
        <authorList>
            <person name="Kawai M."/>
            <person name="Futagami T."/>
            <person name="Toyoda A."/>
            <person name="Takaki Y."/>
            <person name="Nishi S."/>
            <person name="Hori S."/>
            <person name="Arai W."/>
            <person name="Tsubouchi T."/>
            <person name="Morono Y."/>
            <person name="Uchiyama I."/>
            <person name="Ito T."/>
            <person name="Fujiyama A."/>
            <person name="Inagaki F."/>
            <person name="Takami H."/>
        </authorList>
    </citation>
    <scope>NUCLEOTIDE SEQUENCE</scope>
    <source>
        <strain evidence="3">Expedition CK06-06</strain>
    </source>
</reference>
<dbReference type="InterPro" id="IPR052756">
    <property type="entry name" value="Alkyne_AA_exporter"/>
</dbReference>
<keyword evidence="1" id="KW-0472">Membrane</keyword>
<dbReference type="InterPro" id="IPR037185">
    <property type="entry name" value="EmrE-like"/>
</dbReference>
<dbReference type="EMBL" id="BART01032826">
    <property type="protein sequence ID" value="GAH15118.1"/>
    <property type="molecule type" value="Genomic_DNA"/>
</dbReference>
<feature type="transmembrane region" description="Helical" evidence="1">
    <location>
        <begin position="72"/>
        <end position="88"/>
    </location>
</feature>
<feature type="transmembrane region" description="Helical" evidence="1">
    <location>
        <begin position="39"/>
        <end position="60"/>
    </location>
</feature>
<evidence type="ECO:0000313" key="3">
    <source>
        <dbReference type="EMBL" id="GAH15118.1"/>
    </source>
</evidence>
<keyword evidence="1" id="KW-1133">Transmembrane helix</keyword>
<proteinExistence type="predicted"/>
<evidence type="ECO:0000259" key="2">
    <source>
        <dbReference type="Pfam" id="PF00892"/>
    </source>
</evidence>
<name>X1F2U5_9ZZZZ</name>
<feature type="non-terminal residue" evidence="3">
    <location>
        <position position="1"/>
    </location>
</feature>
<evidence type="ECO:0000256" key="1">
    <source>
        <dbReference type="SAM" id="Phobius"/>
    </source>
</evidence>
<dbReference type="PANTHER" id="PTHR12715">
    <property type="entry name" value="TRANSPORTER, DRUG/METABOLITE EXPORTER FAMILY"/>
    <property type="match status" value="1"/>
</dbReference>
<dbReference type="Pfam" id="PF00892">
    <property type="entry name" value="EamA"/>
    <property type="match status" value="1"/>
</dbReference>
<dbReference type="SUPFAM" id="SSF103481">
    <property type="entry name" value="Multidrug resistance efflux transporter EmrE"/>
    <property type="match status" value="1"/>
</dbReference>
<dbReference type="InterPro" id="IPR000620">
    <property type="entry name" value="EamA_dom"/>
</dbReference>
<sequence>LLKTYDMFTVTAYAFALGSLFYLPFVISDIVTTLQTVTIGAWLAVLYLALVCTVFGYIGWYYALKKTEASKAAVFLNLIPLFTIIMSFL</sequence>
<keyword evidence="1" id="KW-0812">Transmembrane</keyword>
<dbReference type="AlphaFoldDB" id="X1F2U5"/>
<dbReference type="PANTHER" id="PTHR12715:SF4">
    <property type="entry name" value="EAMA DOMAIN-CONTAINING PROTEIN"/>
    <property type="match status" value="1"/>
</dbReference>
<comment type="caution">
    <text evidence="3">The sequence shown here is derived from an EMBL/GenBank/DDBJ whole genome shotgun (WGS) entry which is preliminary data.</text>
</comment>
<organism evidence="3">
    <name type="scientific">marine sediment metagenome</name>
    <dbReference type="NCBI Taxonomy" id="412755"/>
    <lineage>
        <taxon>unclassified sequences</taxon>
        <taxon>metagenomes</taxon>
        <taxon>ecological metagenomes</taxon>
    </lineage>
</organism>
<feature type="domain" description="EamA" evidence="2">
    <location>
        <begin position="2"/>
        <end position="89"/>
    </location>
</feature>